<dbReference type="Proteomes" id="UP001234178">
    <property type="component" value="Unassembled WGS sequence"/>
</dbReference>
<evidence type="ECO:0000313" key="2">
    <source>
        <dbReference type="Proteomes" id="UP001234178"/>
    </source>
</evidence>
<name>A0ABR0B1W6_9CRUS</name>
<organism evidence="1 2">
    <name type="scientific">Daphnia magna</name>
    <dbReference type="NCBI Taxonomy" id="35525"/>
    <lineage>
        <taxon>Eukaryota</taxon>
        <taxon>Metazoa</taxon>
        <taxon>Ecdysozoa</taxon>
        <taxon>Arthropoda</taxon>
        <taxon>Crustacea</taxon>
        <taxon>Branchiopoda</taxon>
        <taxon>Diplostraca</taxon>
        <taxon>Cladocera</taxon>
        <taxon>Anomopoda</taxon>
        <taxon>Daphniidae</taxon>
        <taxon>Daphnia</taxon>
    </lineage>
</organism>
<reference evidence="1 2" key="1">
    <citation type="journal article" date="2023" name="Nucleic Acids Res.">
        <title>The hologenome of Daphnia magna reveals possible DNA methylation and microbiome-mediated evolution of the host genome.</title>
        <authorList>
            <person name="Chaturvedi A."/>
            <person name="Li X."/>
            <person name="Dhandapani V."/>
            <person name="Marshall H."/>
            <person name="Kissane S."/>
            <person name="Cuenca-Cambronero M."/>
            <person name="Asole G."/>
            <person name="Calvet F."/>
            <person name="Ruiz-Romero M."/>
            <person name="Marangio P."/>
            <person name="Guigo R."/>
            <person name="Rago D."/>
            <person name="Mirbahai L."/>
            <person name="Eastwood N."/>
            <person name="Colbourne J.K."/>
            <person name="Zhou J."/>
            <person name="Mallon E."/>
            <person name="Orsini L."/>
        </authorList>
    </citation>
    <scope>NUCLEOTIDE SEQUENCE [LARGE SCALE GENOMIC DNA]</scope>
    <source>
        <strain evidence="1">LRV0_1</strain>
    </source>
</reference>
<evidence type="ECO:0000313" key="1">
    <source>
        <dbReference type="EMBL" id="KAK4035690.1"/>
    </source>
</evidence>
<dbReference type="EMBL" id="JAOYFB010000040">
    <property type="protein sequence ID" value="KAK4035690.1"/>
    <property type="molecule type" value="Genomic_DNA"/>
</dbReference>
<sequence length="69" mass="8081">MSSSCIYFLLQMDFELLYIWFYVLNDIFAKPLIDVILKKFPWKEVLAGSVIDRLCYAMKNVISLEKVPG</sequence>
<keyword evidence="2" id="KW-1185">Reference proteome</keyword>
<protein>
    <submittedName>
        <fullName evidence="1">Uncharacterized protein</fullName>
    </submittedName>
</protein>
<gene>
    <name evidence="1" type="ORF">OUZ56_027775</name>
</gene>
<proteinExistence type="predicted"/>
<comment type="caution">
    <text evidence="1">The sequence shown here is derived from an EMBL/GenBank/DDBJ whole genome shotgun (WGS) entry which is preliminary data.</text>
</comment>
<accession>A0ABR0B1W6</accession>